<dbReference type="PANTHER" id="PTHR42709:SF4">
    <property type="entry name" value="INNER MEMBRANE PROTEIN YQAA"/>
    <property type="match status" value="1"/>
</dbReference>
<comment type="caution">
    <text evidence="3">The sequence shown here is derived from an EMBL/GenBank/DDBJ whole genome shotgun (WGS) entry which is preliminary data.</text>
</comment>
<name>A0A366DQ86_9HYPH</name>
<dbReference type="Pfam" id="PF09335">
    <property type="entry name" value="VTT_dom"/>
    <property type="match status" value="1"/>
</dbReference>
<evidence type="ECO:0000313" key="4">
    <source>
        <dbReference type="Proteomes" id="UP000252893"/>
    </source>
</evidence>
<accession>A0A366DQ86</accession>
<dbReference type="AlphaFoldDB" id="A0A366DQ86"/>
<keyword evidence="1" id="KW-1133">Transmembrane helix</keyword>
<evidence type="ECO:0000256" key="1">
    <source>
        <dbReference type="SAM" id="Phobius"/>
    </source>
</evidence>
<organism evidence="3 4">
    <name type="scientific">Pseudochrobactrum asaccharolyticum</name>
    <dbReference type="NCBI Taxonomy" id="354351"/>
    <lineage>
        <taxon>Bacteria</taxon>
        <taxon>Pseudomonadati</taxon>
        <taxon>Pseudomonadota</taxon>
        <taxon>Alphaproteobacteria</taxon>
        <taxon>Hyphomicrobiales</taxon>
        <taxon>Brucellaceae</taxon>
        <taxon>Pseudochrobactrum</taxon>
    </lineage>
</organism>
<dbReference type="Proteomes" id="UP000252893">
    <property type="component" value="Unassembled WGS sequence"/>
</dbReference>
<evidence type="ECO:0000313" key="3">
    <source>
        <dbReference type="EMBL" id="RBO92242.1"/>
    </source>
</evidence>
<gene>
    <name evidence="3" type="ORF">DFR47_107141</name>
</gene>
<protein>
    <submittedName>
        <fullName evidence="3">Membrane protein YqaA with SNARE-associated domain</fullName>
    </submittedName>
</protein>
<evidence type="ECO:0000259" key="2">
    <source>
        <dbReference type="Pfam" id="PF09335"/>
    </source>
</evidence>
<feature type="transmembrane region" description="Helical" evidence="1">
    <location>
        <begin position="20"/>
        <end position="39"/>
    </location>
</feature>
<reference evidence="3 4" key="1">
    <citation type="submission" date="2018-06" db="EMBL/GenBank/DDBJ databases">
        <title>Genomic Encyclopedia of Type Strains, Phase IV (KMG-IV): sequencing the most valuable type-strain genomes for metagenomic binning, comparative biology and taxonomic classification.</title>
        <authorList>
            <person name="Goeker M."/>
        </authorList>
    </citation>
    <scope>NUCLEOTIDE SEQUENCE [LARGE SCALE GENOMIC DNA]</scope>
    <source>
        <strain evidence="3 4">DSM 25619</strain>
    </source>
</reference>
<sequence>MQSEAVLVGLILASKQSPVLLIVVASLGNILGAVINWLMGRGIERFKDRTWFPAKGAVLERAQNWYSRYGKWSLLLSWLPIIGDPLTVIAGVMREPLRTFIVLVAIGKITRYIFIAAVTLKAM</sequence>
<keyword evidence="4" id="KW-1185">Reference proteome</keyword>
<dbReference type="InterPro" id="IPR032816">
    <property type="entry name" value="VTT_dom"/>
</dbReference>
<dbReference type="PANTHER" id="PTHR42709">
    <property type="entry name" value="ALKALINE PHOSPHATASE LIKE PROTEIN"/>
    <property type="match status" value="1"/>
</dbReference>
<feature type="domain" description="VTT" evidence="2">
    <location>
        <begin position="8"/>
        <end position="117"/>
    </location>
</feature>
<dbReference type="EMBL" id="QNRH01000007">
    <property type="protein sequence ID" value="RBO92242.1"/>
    <property type="molecule type" value="Genomic_DNA"/>
</dbReference>
<feature type="transmembrane region" description="Helical" evidence="1">
    <location>
        <begin position="99"/>
        <end position="120"/>
    </location>
</feature>
<keyword evidence="1" id="KW-0812">Transmembrane</keyword>
<dbReference type="InterPro" id="IPR051311">
    <property type="entry name" value="DedA_domain"/>
</dbReference>
<feature type="transmembrane region" description="Helical" evidence="1">
    <location>
        <begin position="72"/>
        <end position="93"/>
    </location>
</feature>
<keyword evidence="1" id="KW-0472">Membrane</keyword>
<proteinExistence type="predicted"/>